<gene>
    <name evidence="2" type="primary">assT</name>
    <name evidence="2" type="ORF">MECH1_V1_1597</name>
</gene>
<evidence type="ECO:0000259" key="1">
    <source>
        <dbReference type="Pfam" id="PF17425"/>
    </source>
</evidence>
<dbReference type="Proteomes" id="UP001497493">
    <property type="component" value="Chromosome"/>
</dbReference>
<dbReference type="InterPro" id="IPR038477">
    <property type="entry name" value="ASST_N_sf"/>
</dbReference>
<keyword evidence="2" id="KW-0808">Transferase</keyword>
<dbReference type="InterPro" id="IPR010262">
    <property type="entry name" value="Arylsulfotransferase_bact"/>
</dbReference>
<dbReference type="Pfam" id="PF05935">
    <property type="entry name" value="Arylsulfotrans"/>
    <property type="match status" value="1"/>
</dbReference>
<feature type="domain" description="Arylsulfotransferase N-terminal" evidence="1">
    <location>
        <begin position="31"/>
        <end position="116"/>
    </location>
</feature>
<dbReference type="Gene3D" id="2.60.40.3100">
    <property type="entry name" value="Arylsulphate sulphotransferase monomer, N-terminal domain"/>
    <property type="match status" value="1"/>
</dbReference>
<dbReference type="EC" id="2.8.2.22" evidence="2"/>
<dbReference type="PANTHER" id="PTHR35340:SF10">
    <property type="entry name" value="CYTOPLASMIC PROTEIN"/>
    <property type="match status" value="1"/>
</dbReference>
<organism evidence="2 3">
    <name type="scientific">Candidatus Methylocalor cossyra</name>
    <dbReference type="NCBI Taxonomy" id="3108543"/>
    <lineage>
        <taxon>Bacteria</taxon>
        <taxon>Pseudomonadati</taxon>
        <taxon>Pseudomonadota</taxon>
        <taxon>Gammaproteobacteria</taxon>
        <taxon>Methylococcales</taxon>
        <taxon>Methylococcaceae</taxon>
        <taxon>Candidatus Methylocalor</taxon>
    </lineage>
</organism>
<proteinExistence type="predicted"/>
<dbReference type="EMBL" id="OZ026884">
    <property type="protein sequence ID" value="CAL1240373.1"/>
    <property type="molecule type" value="Genomic_DNA"/>
</dbReference>
<dbReference type="PANTHER" id="PTHR35340">
    <property type="entry name" value="PQQ ENZYME REPEAT PROTEIN-RELATED"/>
    <property type="match status" value="1"/>
</dbReference>
<reference evidence="2 3" key="1">
    <citation type="submission" date="2024-04" db="EMBL/GenBank/DDBJ databases">
        <authorList>
            <person name="Cremers G."/>
        </authorList>
    </citation>
    <scope>NUCLEOTIDE SEQUENCE [LARGE SCALE GENOMIC DNA]</scope>
    <source>
        <strain evidence="2">MeCH1-AG</strain>
    </source>
</reference>
<accession>A0ABP1C7X6</accession>
<dbReference type="Pfam" id="PF17425">
    <property type="entry name" value="Arylsulfotran_N"/>
    <property type="match status" value="1"/>
</dbReference>
<sequence length="572" mass="63526">MTDALELEAVPEGVCVTAGIPNTGAAGLGPIVVNPYGVAPLTAIIRDGGLAISAAEVRVKGRGVGGIDIHYPVSDRALWTHGGIPVFGLYPDHVNTVEVSYWHEGHRIDQRLDIYAPPVRLPVVAGQTAILPQVIPVTVAPELRHRLYLFNHLLVGHPDSGRLRWNADGGAAEWDQIAITWIADTRGEVRWYLDIERLRDSNRLDRLGSSMGFHQTQDGKLIFGQGQTYAKYDLLGRPIWHRALPAKFADFSHEIRATAKGTYLLRVAASDYRRTDGKRVRTVRDHIIEVDESGDVVDFWDLNKVLDPYRADLLHTLGKAAVLLPVGAKPGASLEENERLEGDRLPFGDIPGVGAGRNWAHVNAIDHDPSDDALIVSARHQGVFKIGRDKSLKWILSAPKGWGERYRPYLLTPVDAAGNPLPIKDGNPAPPFDWPWTQHTAWLTGKGTLTVFDNGWGRHFAETRLTGNYSRAVEYRIDEKKRTVEQVWEYGRERGDAWYSPVTSVVQYRPDSDTQLIYSASIGFLTAEKLTTPVLTEVRYGTQEVVLELQLRSRQPGNIGYRALVIDPALAF</sequence>
<evidence type="ECO:0000313" key="3">
    <source>
        <dbReference type="Proteomes" id="UP001497493"/>
    </source>
</evidence>
<protein>
    <submittedName>
        <fullName evidence="2">Arylsulfate sulfotransferase AssT</fullName>
        <ecNumber evidence="2">2.8.2.22</ecNumber>
    </submittedName>
</protein>
<dbReference type="RefSeq" id="WP_348759858.1">
    <property type="nucleotide sequence ID" value="NZ_OZ026884.1"/>
</dbReference>
<evidence type="ECO:0000313" key="2">
    <source>
        <dbReference type="EMBL" id="CAL1240373.1"/>
    </source>
</evidence>
<keyword evidence="3" id="KW-1185">Reference proteome</keyword>
<name>A0ABP1C7X6_9GAMM</name>
<dbReference type="GO" id="GO:0047686">
    <property type="term" value="F:arylsulfate sulfotransferase activity"/>
    <property type="evidence" value="ECO:0007669"/>
    <property type="project" value="UniProtKB-EC"/>
</dbReference>
<dbReference type="InterPro" id="IPR053143">
    <property type="entry name" value="Arylsulfate_ST"/>
</dbReference>
<dbReference type="InterPro" id="IPR035391">
    <property type="entry name" value="Arylsulfotran_N"/>
</dbReference>